<dbReference type="RefSeq" id="WP_283217764.1">
    <property type="nucleotide sequence ID" value="NZ_LGFD01000032.1"/>
</dbReference>
<dbReference type="InterPro" id="IPR016024">
    <property type="entry name" value="ARM-type_fold"/>
</dbReference>
<feature type="non-terminal residue" evidence="1">
    <location>
        <position position="1"/>
    </location>
</feature>
<dbReference type="SUPFAM" id="SSF48371">
    <property type="entry name" value="ARM repeat"/>
    <property type="match status" value="1"/>
</dbReference>
<dbReference type="EMBL" id="LGFD01000032">
    <property type="protein sequence ID" value="KUK17180.1"/>
    <property type="molecule type" value="Genomic_DNA"/>
</dbReference>
<name>A0A101EKT0_9EURY</name>
<protein>
    <recommendedName>
        <fullName evidence="3">HEAT repeat domain-containing protein</fullName>
    </recommendedName>
</protein>
<dbReference type="Proteomes" id="UP000053911">
    <property type="component" value="Unassembled WGS sequence"/>
</dbReference>
<sequence length="223" mass="25508">VFLIAYLQILESFLKFRERALRLKVKEITVVFMGLFSFGSKKNKIIKMLSQGELEGIIREAVKDKGYVDAILELLNEKNPGIRGDALLVLGELISRHKDLMMGYVEGGLPLKTLLLVNDPDPYVKENAMQTFELMIRFFPWVGEMFRNEMVNILIDILEHGDKNRKAFAMLVLKKLRVKEALPLIEQFKDVTDVAIIPFEGIRWVSLGKIAQDVIKELGGEEE</sequence>
<evidence type="ECO:0000313" key="2">
    <source>
        <dbReference type="Proteomes" id="UP000053911"/>
    </source>
</evidence>
<evidence type="ECO:0000313" key="1">
    <source>
        <dbReference type="EMBL" id="KUK17180.1"/>
    </source>
</evidence>
<organism evidence="1 2">
    <name type="scientific">Thermococcus sibiricus</name>
    <dbReference type="NCBI Taxonomy" id="172049"/>
    <lineage>
        <taxon>Archaea</taxon>
        <taxon>Methanobacteriati</taxon>
        <taxon>Methanobacteriota</taxon>
        <taxon>Thermococci</taxon>
        <taxon>Thermococcales</taxon>
        <taxon>Thermococcaceae</taxon>
        <taxon>Thermococcus</taxon>
    </lineage>
</organism>
<proteinExistence type="predicted"/>
<dbReference type="InterPro" id="IPR011989">
    <property type="entry name" value="ARM-like"/>
</dbReference>
<accession>A0A101EKT0</accession>
<dbReference type="PATRIC" id="fig|172049.5.peg.769"/>
<reference evidence="2" key="1">
    <citation type="journal article" date="2015" name="MBio">
        <title>Genome-Resolved Metagenomic Analysis Reveals Roles for Candidate Phyla and Other Microbial Community Members in Biogeochemical Transformations in Oil Reservoirs.</title>
        <authorList>
            <person name="Hu P."/>
            <person name="Tom L."/>
            <person name="Singh A."/>
            <person name="Thomas B.C."/>
            <person name="Baker B.J."/>
            <person name="Piceno Y.M."/>
            <person name="Andersen G.L."/>
            <person name="Banfield J.F."/>
        </authorList>
    </citation>
    <scope>NUCLEOTIDE SEQUENCE [LARGE SCALE GENOMIC DNA]</scope>
</reference>
<dbReference type="AlphaFoldDB" id="A0A101EKT0"/>
<comment type="caution">
    <text evidence="1">The sequence shown here is derived from an EMBL/GenBank/DDBJ whole genome shotgun (WGS) entry which is preliminary data.</text>
</comment>
<dbReference type="Gene3D" id="1.25.10.10">
    <property type="entry name" value="Leucine-rich Repeat Variant"/>
    <property type="match status" value="1"/>
</dbReference>
<gene>
    <name evidence="1" type="ORF">XD54_1506</name>
</gene>
<evidence type="ECO:0008006" key="3">
    <source>
        <dbReference type="Google" id="ProtNLM"/>
    </source>
</evidence>